<dbReference type="AlphaFoldDB" id="A0AAW1TSE9"/>
<protein>
    <recommendedName>
        <fullName evidence="2">Transcription factor BTF3</fullName>
    </recommendedName>
</protein>
<evidence type="ECO:0000313" key="4">
    <source>
        <dbReference type="EMBL" id="KAK9870992.1"/>
    </source>
</evidence>
<proteinExistence type="inferred from homology"/>
<evidence type="ECO:0000256" key="1">
    <source>
        <dbReference type="ARBA" id="ARBA00005296"/>
    </source>
</evidence>
<dbReference type="InterPro" id="IPR039370">
    <property type="entry name" value="BTF3"/>
</dbReference>
<evidence type="ECO:0000256" key="2">
    <source>
        <dbReference type="RuleBase" id="RU361272"/>
    </source>
</evidence>
<dbReference type="Pfam" id="PF01849">
    <property type="entry name" value="NAC"/>
    <property type="match status" value="1"/>
</dbReference>
<dbReference type="FunFam" id="2.20.70.30:FF:000001">
    <property type="entry name" value="Transcription factor BTF3 homolog"/>
    <property type="match status" value="1"/>
</dbReference>
<feature type="domain" description="NAC-A/B" evidence="3">
    <location>
        <begin position="1"/>
        <end position="62"/>
    </location>
</feature>
<dbReference type="Gene3D" id="2.20.70.30">
    <property type="entry name" value="Nascent polypeptide-associated complex domain"/>
    <property type="match status" value="1"/>
</dbReference>
<reference evidence="4 5" key="1">
    <citation type="submission" date="2023-03" db="EMBL/GenBank/DDBJ databases">
        <title>Genome insight into feeding habits of ladybird beetles.</title>
        <authorList>
            <person name="Li H.-S."/>
            <person name="Huang Y.-H."/>
            <person name="Pang H."/>
        </authorList>
    </citation>
    <scope>NUCLEOTIDE SEQUENCE [LARGE SCALE GENOMIC DNA]</scope>
    <source>
        <strain evidence="4">SYSU_2023b</strain>
        <tissue evidence="4">Whole body</tissue>
    </source>
</reference>
<name>A0AAW1TSE9_9CUCU</name>
<dbReference type="Proteomes" id="UP001431783">
    <property type="component" value="Unassembled WGS sequence"/>
</dbReference>
<comment type="similarity">
    <text evidence="1 2">Belongs to the NAC-beta family.</text>
</comment>
<dbReference type="CDD" id="cd22055">
    <property type="entry name" value="NAC_BTF3"/>
    <property type="match status" value="1"/>
</dbReference>
<comment type="caution">
    <text evidence="4">The sequence shown here is derived from an EMBL/GenBank/DDBJ whole genome shotgun (WGS) entry which is preliminary data.</text>
</comment>
<evidence type="ECO:0000313" key="5">
    <source>
        <dbReference type="Proteomes" id="UP001431783"/>
    </source>
</evidence>
<evidence type="ECO:0000259" key="3">
    <source>
        <dbReference type="PROSITE" id="PS51151"/>
    </source>
</evidence>
<gene>
    <name evidence="4" type="ORF">WA026_009953</name>
</gene>
<dbReference type="PANTHER" id="PTHR10351">
    <property type="entry name" value="TRANSCRIPTION FACTOR BTF3 FAMILY MEMBER"/>
    <property type="match status" value="1"/>
</dbReference>
<dbReference type="EMBL" id="JARQZJ010000004">
    <property type="protein sequence ID" value="KAK9870992.1"/>
    <property type="molecule type" value="Genomic_DNA"/>
</dbReference>
<sequence>MIKKSSLKNLSGNTIPGIEEVNTIKENGSLIHFNNPKAKASLAGNTFAITGHGENKQITEILPGISNQLGPEELNQLKRLASAVEAVQRQKLLKRRQMKSQKRTSRLVYLVDKFFSSSVIEEYQSC</sequence>
<dbReference type="PROSITE" id="PS51151">
    <property type="entry name" value="NAC_AB"/>
    <property type="match status" value="1"/>
</dbReference>
<accession>A0AAW1TSE9</accession>
<dbReference type="SMART" id="SM01407">
    <property type="entry name" value="NAC"/>
    <property type="match status" value="1"/>
</dbReference>
<organism evidence="4 5">
    <name type="scientific">Henosepilachna vigintioctopunctata</name>
    <dbReference type="NCBI Taxonomy" id="420089"/>
    <lineage>
        <taxon>Eukaryota</taxon>
        <taxon>Metazoa</taxon>
        <taxon>Ecdysozoa</taxon>
        <taxon>Arthropoda</taxon>
        <taxon>Hexapoda</taxon>
        <taxon>Insecta</taxon>
        <taxon>Pterygota</taxon>
        <taxon>Neoptera</taxon>
        <taxon>Endopterygota</taxon>
        <taxon>Coleoptera</taxon>
        <taxon>Polyphaga</taxon>
        <taxon>Cucujiformia</taxon>
        <taxon>Coccinelloidea</taxon>
        <taxon>Coccinellidae</taxon>
        <taxon>Epilachninae</taxon>
        <taxon>Epilachnini</taxon>
        <taxon>Henosepilachna</taxon>
    </lineage>
</organism>
<dbReference type="InterPro" id="IPR002715">
    <property type="entry name" value="Nas_poly-pep-assoc_cplx_dom"/>
</dbReference>
<dbReference type="InterPro" id="IPR038187">
    <property type="entry name" value="NAC_A/B_dom_sf"/>
</dbReference>
<keyword evidence="5" id="KW-1185">Reference proteome</keyword>